<evidence type="ECO:0000313" key="1">
    <source>
        <dbReference type="EMBL" id="SJL02131.1"/>
    </source>
</evidence>
<name>A0A284R071_ARMOS</name>
<gene>
    <name evidence="1" type="ORF">ARMOST_05455</name>
</gene>
<sequence length="126" mass="14359">MSAARSITHKKQHDSFVWSSLLVYRLSPRAQDSLENQDTLLSDQACFGIDSDTDSLRPSRPQGLRTQEEVHCLIGKWDNLLTFQLACFDTEMLGNEVGYFQWSGGKQSMEGKDLWSAMYVKQYSTV</sequence>
<protein>
    <submittedName>
        <fullName evidence="1">Uncharacterized protein</fullName>
    </submittedName>
</protein>
<dbReference type="EMBL" id="FUEG01000003">
    <property type="protein sequence ID" value="SJL02131.1"/>
    <property type="molecule type" value="Genomic_DNA"/>
</dbReference>
<dbReference type="OrthoDB" id="3350619at2759"/>
<organism evidence="1 2">
    <name type="scientific">Armillaria ostoyae</name>
    <name type="common">Armillaria root rot fungus</name>
    <dbReference type="NCBI Taxonomy" id="47428"/>
    <lineage>
        <taxon>Eukaryota</taxon>
        <taxon>Fungi</taxon>
        <taxon>Dikarya</taxon>
        <taxon>Basidiomycota</taxon>
        <taxon>Agaricomycotina</taxon>
        <taxon>Agaricomycetes</taxon>
        <taxon>Agaricomycetidae</taxon>
        <taxon>Agaricales</taxon>
        <taxon>Marasmiineae</taxon>
        <taxon>Physalacriaceae</taxon>
        <taxon>Armillaria</taxon>
    </lineage>
</organism>
<proteinExistence type="predicted"/>
<reference evidence="2" key="1">
    <citation type="journal article" date="2017" name="Nat. Ecol. Evol.">
        <title>Genome expansion and lineage-specific genetic innovations in the forest pathogenic fungi Armillaria.</title>
        <authorList>
            <person name="Sipos G."/>
            <person name="Prasanna A.N."/>
            <person name="Walter M.C."/>
            <person name="O'Connor E."/>
            <person name="Balint B."/>
            <person name="Krizsan K."/>
            <person name="Kiss B."/>
            <person name="Hess J."/>
            <person name="Varga T."/>
            <person name="Slot J."/>
            <person name="Riley R."/>
            <person name="Boka B."/>
            <person name="Rigling D."/>
            <person name="Barry K."/>
            <person name="Lee J."/>
            <person name="Mihaltcheva S."/>
            <person name="LaButti K."/>
            <person name="Lipzen A."/>
            <person name="Waldron R."/>
            <person name="Moloney N.M."/>
            <person name="Sperisen C."/>
            <person name="Kredics L."/>
            <person name="Vagvoelgyi C."/>
            <person name="Patrignani A."/>
            <person name="Fitzpatrick D."/>
            <person name="Nagy I."/>
            <person name="Doyle S."/>
            <person name="Anderson J.B."/>
            <person name="Grigoriev I.V."/>
            <person name="Gueldener U."/>
            <person name="Muensterkoetter M."/>
            <person name="Nagy L.G."/>
        </authorList>
    </citation>
    <scope>NUCLEOTIDE SEQUENCE [LARGE SCALE GENOMIC DNA]</scope>
    <source>
        <strain evidence="2">C18/9</strain>
    </source>
</reference>
<accession>A0A284R071</accession>
<dbReference type="AlphaFoldDB" id="A0A284R071"/>
<dbReference type="Proteomes" id="UP000219338">
    <property type="component" value="Unassembled WGS sequence"/>
</dbReference>
<evidence type="ECO:0000313" key="2">
    <source>
        <dbReference type="Proteomes" id="UP000219338"/>
    </source>
</evidence>
<keyword evidence="2" id="KW-1185">Reference proteome</keyword>